<keyword evidence="1" id="KW-1133">Transmembrane helix</keyword>
<evidence type="ECO:0000313" key="3">
    <source>
        <dbReference type="Proteomes" id="UP000219813"/>
    </source>
</evidence>
<proteinExistence type="predicted"/>
<dbReference type="RefSeq" id="XP_028859190.1">
    <property type="nucleotide sequence ID" value="XM_029005800.1"/>
</dbReference>
<evidence type="ECO:0000313" key="2">
    <source>
        <dbReference type="EMBL" id="SBT85919.1"/>
    </source>
</evidence>
<dbReference type="EMBL" id="FLRL01000033">
    <property type="protein sequence ID" value="SBT85919.1"/>
    <property type="molecule type" value="Genomic_DNA"/>
</dbReference>
<protein>
    <recommendedName>
        <fullName evidence="4">PIR Superfamily Protein</fullName>
    </recommendedName>
</protein>
<evidence type="ECO:0000256" key="1">
    <source>
        <dbReference type="SAM" id="Phobius"/>
    </source>
</evidence>
<reference evidence="2 3" key="1">
    <citation type="submission" date="2016-06" db="EMBL/GenBank/DDBJ databases">
        <authorList>
            <consortium name="Pathogen Informatics"/>
        </authorList>
    </citation>
    <scope>NUCLEOTIDE SEQUENCE [LARGE SCALE GENOMIC DNA]</scope>
</reference>
<evidence type="ECO:0008006" key="4">
    <source>
        <dbReference type="Google" id="ProtNLM"/>
    </source>
</evidence>
<sequence>MMYTIKKNFNSMIFIKIFIFTLLFWIIRYNNNLKSCNGLLDEKYKLYRDLYLTTSRQLAHYSVNGNIDGRYNKVLDKEHISKNKKDILLQNKELKGCELKREIWHKVHKSSNSSLSSRADVFCEKQIFSVLHSIDKIKNNEEMTDWEKCTAINRKKIKLLLIPAYIFLLVALVYSRLASKLKDIIKEQNISYYLVTIILLGFAFAIYLSIVLGIIYTCRKINKYRIIKKYKQQICNNGTVNL</sequence>
<gene>
    <name evidence="2" type="primary">PmUG01_00016400</name>
    <name evidence="2" type="ORF">PMUG01_00016400</name>
</gene>
<dbReference type="KEGG" id="pmal:PMUG01_00016400"/>
<dbReference type="AlphaFoldDB" id="A0A1D3JHT3"/>
<keyword evidence="1" id="KW-0472">Membrane</keyword>
<dbReference type="Pfam" id="PF12420">
    <property type="entry name" value="DUF3671"/>
    <property type="match status" value="1"/>
</dbReference>
<dbReference type="InterPro" id="IPR022139">
    <property type="entry name" value="Fam-L/Fam-M-like_plasmodium"/>
</dbReference>
<feature type="transmembrane region" description="Helical" evidence="1">
    <location>
        <begin position="159"/>
        <end position="178"/>
    </location>
</feature>
<accession>A0A1D3JHT3</accession>
<keyword evidence="1" id="KW-0812">Transmembrane</keyword>
<keyword evidence="3" id="KW-1185">Reference proteome</keyword>
<name>A0A1D3JHT3_PLAMA</name>
<dbReference type="Proteomes" id="UP000219813">
    <property type="component" value="Unassembled WGS sequence"/>
</dbReference>
<organism evidence="2 3">
    <name type="scientific">Plasmodium malariae</name>
    <dbReference type="NCBI Taxonomy" id="5858"/>
    <lineage>
        <taxon>Eukaryota</taxon>
        <taxon>Sar</taxon>
        <taxon>Alveolata</taxon>
        <taxon>Apicomplexa</taxon>
        <taxon>Aconoidasida</taxon>
        <taxon>Haemosporida</taxon>
        <taxon>Plasmodiidae</taxon>
        <taxon>Plasmodium</taxon>
        <taxon>Plasmodium (Plasmodium)</taxon>
    </lineage>
</organism>
<dbReference type="GeneID" id="39865620"/>
<feature type="transmembrane region" description="Helical" evidence="1">
    <location>
        <begin position="12"/>
        <end position="29"/>
    </location>
</feature>
<dbReference type="VEuPathDB" id="PlasmoDB:PmUG01_00016400"/>
<feature type="transmembrane region" description="Helical" evidence="1">
    <location>
        <begin position="190"/>
        <end position="218"/>
    </location>
</feature>